<gene>
    <name evidence="1" type="ORF">SNAT2548_LOCUS17058</name>
</gene>
<accession>A0A812NY14</accession>
<reference evidence="1" key="1">
    <citation type="submission" date="2021-02" db="EMBL/GenBank/DDBJ databases">
        <authorList>
            <person name="Dougan E. K."/>
            <person name="Rhodes N."/>
            <person name="Thang M."/>
            <person name="Chan C."/>
        </authorList>
    </citation>
    <scope>NUCLEOTIDE SEQUENCE</scope>
</reference>
<comment type="caution">
    <text evidence="1">The sequence shown here is derived from an EMBL/GenBank/DDBJ whole genome shotgun (WGS) entry which is preliminary data.</text>
</comment>
<sequence length="146" mass="15649">MAGFVAALRLAASTNPIERMGAALAKAKVPRNTPAAPAKLESQGNRGIFTARASMELSASKEGRLGPGVYLVESWELAATIARHRGHDGNACVVVCECSDRAPKIGMHPAWAGIPKPFKEYCCREDCIRVVAVELVDKHTKAPNRL</sequence>
<dbReference type="AlphaFoldDB" id="A0A812NY14"/>
<organism evidence="1 2">
    <name type="scientific">Symbiodinium natans</name>
    <dbReference type="NCBI Taxonomy" id="878477"/>
    <lineage>
        <taxon>Eukaryota</taxon>
        <taxon>Sar</taxon>
        <taxon>Alveolata</taxon>
        <taxon>Dinophyceae</taxon>
        <taxon>Suessiales</taxon>
        <taxon>Symbiodiniaceae</taxon>
        <taxon>Symbiodinium</taxon>
    </lineage>
</organism>
<proteinExistence type="predicted"/>
<protein>
    <submittedName>
        <fullName evidence="1">Uncharacterized protein</fullName>
    </submittedName>
</protein>
<name>A0A812NY14_9DINO</name>
<dbReference type="EMBL" id="CAJNDS010002099">
    <property type="protein sequence ID" value="CAE7325832.1"/>
    <property type="molecule type" value="Genomic_DNA"/>
</dbReference>
<evidence type="ECO:0000313" key="2">
    <source>
        <dbReference type="Proteomes" id="UP000604046"/>
    </source>
</evidence>
<keyword evidence="2" id="KW-1185">Reference proteome</keyword>
<dbReference type="Proteomes" id="UP000604046">
    <property type="component" value="Unassembled WGS sequence"/>
</dbReference>
<evidence type="ECO:0000313" key="1">
    <source>
        <dbReference type="EMBL" id="CAE7325832.1"/>
    </source>
</evidence>